<dbReference type="Gene3D" id="3.40.50.300">
    <property type="entry name" value="P-loop containing nucleotide triphosphate hydrolases"/>
    <property type="match status" value="1"/>
</dbReference>
<dbReference type="SUPFAM" id="SSF52540">
    <property type="entry name" value="P-loop containing nucleoside triphosphate hydrolases"/>
    <property type="match status" value="1"/>
</dbReference>
<feature type="region of interest" description="Disordered" evidence="1">
    <location>
        <begin position="48"/>
        <end position="84"/>
    </location>
</feature>
<evidence type="ECO:0008006" key="4">
    <source>
        <dbReference type="Google" id="ProtNLM"/>
    </source>
</evidence>
<protein>
    <recommendedName>
        <fullName evidence="4">ATP-binding cassette domain-containing protein</fullName>
    </recommendedName>
</protein>
<dbReference type="RefSeq" id="WP_203236447.1">
    <property type="nucleotide sequence ID" value="NZ_BPQH01000003.1"/>
</dbReference>
<reference evidence="2" key="1">
    <citation type="journal article" date="2021" name="Front. Microbiol.">
        <title>Comprehensive Comparative Genomics and Phenotyping of Methylobacterium Species.</title>
        <authorList>
            <person name="Alessa O."/>
            <person name="Ogura Y."/>
            <person name="Fujitani Y."/>
            <person name="Takami H."/>
            <person name="Hayashi T."/>
            <person name="Sahin N."/>
            <person name="Tani A."/>
        </authorList>
    </citation>
    <scope>NUCLEOTIDE SEQUENCE</scope>
    <source>
        <strain evidence="2">KCTC 52305</strain>
    </source>
</reference>
<feature type="compositionally biased region" description="Low complexity" evidence="1">
    <location>
        <begin position="53"/>
        <end position="84"/>
    </location>
</feature>
<dbReference type="EMBL" id="BPQH01000003">
    <property type="protein sequence ID" value="GJD48334.1"/>
    <property type="molecule type" value="Genomic_DNA"/>
</dbReference>
<dbReference type="Proteomes" id="UP001055167">
    <property type="component" value="Unassembled WGS sequence"/>
</dbReference>
<name>A0ABQ4QUF4_9HYPH</name>
<comment type="caution">
    <text evidence="2">The sequence shown here is derived from an EMBL/GenBank/DDBJ whole genome shotgun (WGS) entry which is preliminary data.</text>
</comment>
<dbReference type="InterPro" id="IPR027417">
    <property type="entry name" value="P-loop_NTPase"/>
</dbReference>
<evidence type="ECO:0000313" key="2">
    <source>
        <dbReference type="EMBL" id="GJD48334.1"/>
    </source>
</evidence>
<keyword evidence="3" id="KW-1185">Reference proteome</keyword>
<evidence type="ECO:0000256" key="1">
    <source>
        <dbReference type="SAM" id="MobiDB-lite"/>
    </source>
</evidence>
<proteinExistence type="predicted"/>
<evidence type="ECO:0000313" key="3">
    <source>
        <dbReference type="Proteomes" id="UP001055167"/>
    </source>
</evidence>
<sequence length="84" mass="8461">MPDSRIEIARLAKDFRVDGRTLRALDGIDPAVAPGEFVTIVGASGCGKSETQAAPRAGAGPRPEAAGAPARRPAAALPLAARSA</sequence>
<gene>
    <name evidence="2" type="ORF">OPKNFCMD_1052</name>
</gene>
<accession>A0ABQ4QUF4</accession>
<organism evidence="2 3">
    <name type="scientific">Methylobacterium crusticola</name>
    <dbReference type="NCBI Taxonomy" id="1697972"/>
    <lineage>
        <taxon>Bacteria</taxon>
        <taxon>Pseudomonadati</taxon>
        <taxon>Pseudomonadota</taxon>
        <taxon>Alphaproteobacteria</taxon>
        <taxon>Hyphomicrobiales</taxon>
        <taxon>Methylobacteriaceae</taxon>
        <taxon>Methylobacterium</taxon>
    </lineage>
</organism>
<reference evidence="2" key="2">
    <citation type="submission" date="2021-08" db="EMBL/GenBank/DDBJ databases">
        <authorList>
            <person name="Tani A."/>
            <person name="Ola A."/>
            <person name="Ogura Y."/>
            <person name="Katsura K."/>
            <person name="Hayashi T."/>
        </authorList>
    </citation>
    <scope>NUCLEOTIDE SEQUENCE</scope>
    <source>
        <strain evidence="2">KCTC 52305</strain>
    </source>
</reference>